<keyword evidence="11 13" id="KW-0472">Membrane</keyword>
<keyword evidence="5 12" id="KW-0138">CF(0)</keyword>
<evidence type="ECO:0000256" key="10">
    <source>
        <dbReference type="ARBA" id="ARBA00023128"/>
    </source>
</evidence>
<geneLocation type="mitochondrion" evidence="14"/>
<evidence type="ECO:0000256" key="3">
    <source>
        <dbReference type="ARBA" id="ARBA00011291"/>
    </source>
</evidence>
<evidence type="ECO:0000256" key="12">
    <source>
        <dbReference type="RuleBase" id="RU003661"/>
    </source>
</evidence>
<keyword evidence="10 12" id="KW-0496">Mitochondrion</keyword>
<comment type="subunit">
    <text evidence="3">F-type ATPases have 2 components, CF(1) - the catalytic core - and CF(0) - the membrane proton channel.</text>
</comment>
<dbReference type="GO" id="GO:0031966">
    <property type="term" value="C:mitochondrial membrane"/>
    <property type="evidence" value="ECO:0007669"/>
    <property type="project" value="UniProtKB-SubCell"/>
</dbReference>
<evidence type="ECO:0000256" key="5">
    <source>
        <dbReference type="ARBA" id="ARBA00022547"/>
    </source>
</evidence>
<keyword evidence="4 12" id="KW-0813">Transport</keyword>
<evidence type="ECO:0000256" key="11">
    <source>
        <dbReference type="ARBA" id="ARBA00023136"/>
    </source>
</evidence>
<dbReference type="Pfam" id="PF00895">
    <property type="entry name" value="ATP-synt_8"/>
    <property type="match status" value="1"/>
</dbReference>
<dbReference type="AlphaFoldDB" id="A0A6G7GAX2"/>
<organism evidence="14">
    <name type="scientific">Bradysia sp. XQM-2020</name>
    <dbReference type="NCBI Taxonomy" id="2715249"/>
    <lineage>
        <taxon>Eukaryota</taxon>
        <taxon>Metazoa</taxon>
        <taxon>Ecdysozoa</taxon>
        <taxon>Arthropoda</taxon>
        <taxon>Hexapoda</taxon>
        <taxon>Insecta</taxon>
        <taxon>Pterygota</taxon>
        <taxon>Neoptera</taxon>
        <taxon>Endopterygota</taxon>
        <taxon>Diptera</taxon>
        <taxon>Nematocera</taxon>
        <taxon>Sciaroidea</taxon>
        <taxon>Sciaridae</taxon>
        <taxon>Bradysia</taxon>
    </lineage>
</organism>
<evidence type="ECO:0000256" key="9">
    <source>
        <dbReference type="ARBA" id="ARBA00023065"/>
    </source>
</evidence>
<reference evidence="14" key="2">
    <citation type="journal article" date="2020" name="Int. J. Biol. Macromol.">
        <title>Five mitochondrial genomes of black fungus gnats (Sciaridae) and their phylogenetic implications.</title>
        <authorList>
            <person name="Miao X."/>
            <person name="Huang J."/>
            <person name="Menzel F."/>
            <person name="Wang Q."/>
            <person name="Wei Q."/>
            <person name="Lin X.-L."/>
            <person name="Wu H."/>
        </authorList>
    </citation>
    <scope>NUCLEOTIDE SEQUENCE</scope>
</reference>
<reference evidence="14" key="1">
    <citation type="submission" date="2019-07" db="EMBL/GenBank/DDBJ databases">
        <authorList>
            <person name="Miao X.-Q."/>
        </authorList>
    </citation>
    <scope>NUCLEOTIDE SEQUENCE</scope>
</reference>
<comment type="subcellular location">
    <subcellularLocation>
        <location evidence="1 12">Mitochondrion membrane</location>
        <topology evidence="1 12">Single-pass membrane protein</topology>
    </subcellularLocation>
</comment>
<keyword evidence="7 12" id="KW-0375">Hydrogen ion transport</keyword>
<evidence type="ECO:0000256" key="7">
    <source>
        <dbReference type="ARBA" id="ARBA00022781"/>
    </source>
</evidence>
<keyword evidence="8 13" id="KW-1133">Transmembrane helix</keyword>
<dbReference type="EMBL" id="MN161585">
    <property type="protein sequence ID" value="QIH95741.1"/>
    <property type="molecule type" value="Genomic_DNA"/>
</dbReference>
<evidence type="ECO:0000313" key="14">
    <source>
        <dbReference type="EMBL" id="QIH95741.1"/>
    </source>
</evidence>
<evidence type="ECO:0000256" key="8">
    <source>
        <dbReference type="ARBA" id="ARBA00022989"/>
    </source>
</evidence>
<keyword evidence="6 12" id="KW-0812">Transmembrane</keyword>
<dbReference type="InterPro" id="IPR001421">
    <property type="entry name" value="ATP8_metazoa"/>
</dbReference>
<sequence length="57" mass="6958">MPQMSPINWLSLLFIFCLTFIMFNLLNFFSFNIYKKSIKLNNDSVNNKSTKIYNWKW</sequence>
<evidence type="ECO:0000256" key="4">
    <source>
        <dbReference type="ARBA" id="ARBA00022448"/>
    </source>
</evidence>
<comment type="similarity">
    <text evidence="2 12">Belongs to the ATPase protein 8 family.</text>
</comment>
<protein>
    <recommendedName>
        <fullName evidence="12">ATP synthase complex subunit 8</fullName>
    </recommendedName>
</protein>
<gene>
    <name evidence="14" type="primary">ATP8</name>
</gene>
<name>A0A6G7GAX2_9DIPT</name>
<accession>A0A6G7GAX2</accession>
<dbReference type="GO" id="GO:0045259">
    <property type="term" value="C:proton-transporting ATP synthase complex"/>
    <property type="evidence" value="ECO:0007669"/>
    <property type="project" value="UniProtKB-KW"/>
</dbReference>
<keyword evidence="9 12" id="KW-0406">Ion transport</keyword>
<proteinExistence type="inferred from homology"/>
<dbReference type="GO" id="GO:0015986">
    <property type="term" value="P:proton motive force-driven ATP synthesis"/>
    <property type="evidence" value="ECO:0007669"/>
    <property type="project" value="InterPro"/>
</dbReference>
<evidence type="ECO:0000256" key="2">
    <source>
        <dbReference type="ARBA" id="ARBA00008892"/>
    </source>
</evidence>
<feature type="transmembrane region" description="Helical" evidence="13">
    <location>
        <begin position="6"/>
        <end position="29"/>
    </location>
</feature>
<evidence type="ECO:0000256" key="13">
    <source>
        <dbReference type="SAM" id="Phobius"/>
    </source>
</evidence>
<evidence type="ECO:0000256" key="6">
    <source>
        <dbReference type="ARBA" id="ARBA00022692"/>
    </source>
</evidence>
<evidence type="ECO:0000256" key="1">
    <source>
        <dbReference type="ARBA" id="ARBA00004304"/>
    </source>
</evidence>
<dbReference type="GO" id="GO:0015078">
    <property type="term" value="F:proton transmembrane transporter activity"/>
    <property type="evidence" value="ECO:0007669"/>
    <property type="project" value="InterPro"/>
</dbReference>